<dbReference type="RefSeq" id="WP_142095706.1">
    <property type="nucleotide sequence ID" value="NZ_VIGH01000002.1"/>
</dbReference>
<keyword evidence="10" id="KW-1185">Reference proteome</keyword>
<keyword evidence="4 7" id="KW-0812">Transmembrane</keyword>
<dbReference type="Pfam" id="PF00528">
    <property type="entry name" value="BPD_transp_1"/>
    <property type="match status" value="1"/>
</dbReference>
<evidence type="ECO:0000256" key="5">
    <source>
        <dbReference type="ARBA" id="ARBA00022989"/>
    </source>
</evidence>
<dbReference type="AlphaFoldDB" id="A0A541BP27"/>
<dbReference type="CDD" id="cd06261">
    <property type="entry name" value="TM_PBP2"/>
    <property type="match status" value="1"/>
</dbReference>
<feature type="transmembrane region" description="Helical" evidence="7">
    <location>
        <begin position="133"/>
        <end position="163"/>
    </location>
</feature>
<comment type="caution">
    <text evidence="9">The sequence shown here is derived from an EMBL/GenBank/DDBJ whole genome shotgun (WGS) entry which is preliminary data.</text>
</comment>
<evidence type="ECO:0000256" key="4">
    <source>
        <dbReference type="ARBA" id="ARBA00022692"/>
    </source>
</evidence>
<comment type="similarity">
    <text evidence="7">Belongs to the binding-protein-dependent transport system permease family.</text>
</comment>
<dbReference type="PANTHER" id="PTHR43163">
    <property type="entry name" value="DIPEPTIDE TRANSPORT SYSTEM PERMEASE PROTEIN DPPB-RELATED"/>
    <property type="match status" value="1"/>
</dbReference>
<keyword evidence="5 7" id="KW-1133">Transmembrane helix</keyword>
<feature type="transmembrane region" description="Helical" evidence="7">
    <location>
        <begin position="99"/>
        <end position="121"/>
    </location>
</feature>
<dbReference type="GO" id="GO:0005886">
    <property type="term" value="C:plasma membrane"/>
    <property type="evidence" value="ECO:0007669"/>
    <property type="project" value="UniProtKB-SubCell"/>
</dbReference>
<dbReference type="InterPro" id="IPR035906">
    <property type="entry name" value="MetI-like_sf"/>
</dbReference>
<evidence type="ECO:0000256" key="2">
    <source>
        <dbReference type="ARBA" id="ARBA00022448"/>
    </source>
</evidence>
<organism evidence="9 10">
    <name type="scientific">Rhodococcus spelaei</name>
    <dbReference type="NCBI Taxonomy" id="2546320"/>
    <lineage>
        <taxon>Bacteria</taxon>
        <taxon>Bacillati</taxon>
        <taxon>Actinomycetota</taxon>
        <taxon>Actinomycetes</taxon>
        <taxon>Mycobacteriales</taxon>
        <taxon>Nocardiaceae</taxon>
        <taxon>Rhodococcus</taxon>
    </lineage>
</organism>
<evidence type="ECO:0000313" key="9">
    <source>
        <dbReference type="EMBL" id="TQF73998.1"/>
    </source>
</evidence>
<evidence type="ECO:0000256" key="6">
    <source>
        <dbReference type="ARBA" id="ARBA00023136"/>
    </source>
</evidence>
<dbReference type="PANTHER" id="PTHR43163:SF6">
    <property type="entry name" value="DIPEPTIDE TRANSPORT SYSTEM PERMEASE PROTEIN DPPB-RELATED"/>
    <property type="match status" value="1"/>
</dbReference>
<keyword evidence="6 7" id="KW-0472">Membrane</keyword>
<dbReference type="PROSITE" id="PS50928">
    <property type="entry name" value="ABC_TM1"/>
    <property type="match status" value="1"/>
</dbReference>
<protein>
    <submittedName>
        <fullName evidence="9">ABC transporter permease</fullName>
    </submittedName>
</protein>
<evidence type="ECO:0000256" key="3">
    <source>
        <dbReference type="ARBA" id="ARBA00022475"/>
    </source>
</evidence>
<dbReference type="Proteomes" id="UP000316256">
    <property type="component" value="Unassembled WGS sequence"/>
</dbReference>
<evidence type="ECO:0000256" key="7">
    <source>
        <dbReference type="RuleBase" id="RU363032"/>
    </source>
</evidence>
<proteinExistence type="inferred from homology"/>
<feature type="transmembrane region" description="Helical" evidence="7">
    <location>
        <begin position="283"/>
        <end position="309"/>
    </location>
</feature>
<evidence type="ECO:0000256" key="1">
    <source>
        <dbReference type="ARBA" id="ARBA00004651"/>
    </source>
</evidence>
<dbReference type="GO" id="GO:0055085">
    <property type="term" value="P:transmembrane transport"/>
    <property type="evidence" value="ECO:0007669"/>
    <property type="project" value="InterPro"/>
</dbReference>
<dbReference type="SUPFAM" id="SSF161098">
    <property type="entry name" value="MetI-like"/>
    <property type="match status" value="1"/>
</dbReference>
<dbReference type="InterPro" id="IPR045621">
    <property type="entry name" value="BPD_transp_1_N"/>
</dbReference>
<evidence type="ECO:0000259" key="8">
    <source>
        <dbReference type="PROSITE" id="PS50928"/>
    </source>
</evidence>
<dbReference type="Gene3D" id="1.10.3720.10">
    <property type="entry name" value="MetI-like"/>
    <property type="match status" value="1"/>
</dbReference>
<dbReference type="EMBL" id="VIGH01000002">
    <property type="protein sequence ID" value="TQF73998.1"/>
    <property type="molecule type" value="Genomic_DNA"/>
</dbReference>
<gene>
    <name evidence="9" type="ORF">FK531_04855</name>
</gene>
<dbReference type="InterPro" id="IPR000515">
    <property type="entry name" value="MetI-like"/>
</dbReference>
<dbReference type="OrthoDB" id="147639at2"/>
<sequence>MNVGAIGKRLGQLVVVLLIVSFGTFVLASLIPGDPAVSVLGEGRTPAEYAEVRQQLGLNDPLVVRYWDWLTSAVTGDLGHSLVPPQQDVLTAIGSALPVSVQLAVMGLIIALLVAVPLALWSAHHEGGTVDRIISAATFGVLSVPSFLAGLLLIILTVNTLGWFPRSQWVRIGESVSGNLSHAILPAITISLLEMAMFTRVLRSDLVTTLREDYILASKAKGMPTLRVLFSDALRPSSFSLITMMGLALGGMIGSTVIVETLFTLPGMGTLIVRAAQQGDAPMLLGAVVVIAVLYVLINSAIDVLYTYLDPRSRRVHV</sequence>
<reference evidence="9 10" key="1">
    <citation type="submission" date="2019-06" db="EMBL/GenBank/DDBJ databases">
        <title>Rhodococcus spaelei sp. nov., isolated from a cave.</title>
        <authorList>
            <person name="Lee S.D."/>
        </authorList>
    </citation>
    <scope>NUCLEOTIDE SEQUENCE [LARGE SCALE GENOMIC DNA]</scope>
    <source>
        <strain evidence="9 10">C9-5</strain>
    </source>
</reference>
<feature type="domain" description="ABC transmembrane type-1" evidence="8">
    <location>
        <begin position="97"/>
        <end position="306"/>
    </location>
</feature>
<feature type="transmembrane region" description="Helical" evidence="7">
    <location>
        <begin position="12"/>
        <end position="31"/>
    </location>
</feature>
<comment type="subcellular location">
    <subcellularLocation>
        <location evidence="1 7">Cell membrane</location>
        <topology evidence="1 7">Multi-pass membrane protein</topology>
    </subcellularLocation>
</comment>
<name>A0A541BP27_9NOCA</name>
<dbReference type="Pfam" id="PF19300">
    <property type="entry name" value="BPD_transp_1_N"/>
    <property type="match status" value="1"/>
</dbReference>
<feature type="transmembrane region" description="Helical" evidence="7">
    <location>
        <begin position="239"/>
        <end position="263"/>
    </location>
</feature>
<keyword evidence="3" id="KW-1003">Cell membrane</keyword>
<keyword evidence="2 7" id="KW-0813">Transport</keyword>
<accession>A0A541BP27</accession>
<evidence type="ECO:0000313" key="10">
    <source>
        <dbReference type="Proteomes" id="UP000316256"/>
    </source>
</evidence>